<dbReference type="InterPro" id="IPR007577">
    <property type="entry name" value="GlycoTrfase_DXD_sugar-bd_CS"/>
</dbReference>
<dbReference type="GO" id="GO:0000030">
    <property type="term" value="F:mannosyltransferase activity"/>
    <property type="evidence" value="ECO:0007669"/>
    <property type="project" value="TreeGrafter"/>
</dbReference>
<dbReference type="SUPFAM" id="SSF53448">
    <property type="entry name" value="Nucleotide-diphospho-sugar transferases"/>
    <property type="match status" value="2"/>
</dbReference>
<keyword evidence="2" id="KW-1133">Transmembrane helix</keyword>
<dbReference type="GO" id="GO:0016020">
    <property type="term" value="C:membrane"/>
    <property type="evidence" value="ECO:0007669"/>
    <property type="project" value="GOC"/>
</dbReference>
<dbReference type="InterPro" id="IPR013783">
    <property type="entry name" value="Ig-like_fold"/>
</dbReference>
<dbReference type="PANTHER" id="PTHR32385">
    <property type="entry name" value="MANNOSYL PHOSPHORYLINOSITOL CERAMIDE SYNTHASE"/>
    <property type="match status" value="1"/>
</dbReference>
<dbReference type="InterPro" id="IPR051706">
    <property type="entry name" value="Glycosyltransferase_domain"/>
</dbReference>
<evidence type="ECO:0000313" key="4">
    <source>
        <dbReference type="Proteomes" id="UP001190700"/>
    </source>
</evidence>
<dbReference type="Proteomes" id="UP001190700">
    <property type="component" value="Unassembled WGS sequence"/>
</dbReference>
<dbReference type="Gene3D" id="2.60.40.10">
    <property type="entry name" value="Immunoglobulins"/>
    <property type="match status" value="1"/>
</dbReference>
<accession>A0AAE0BLM3</accession>
<name>A0AAE0BLM3_9CHLO</name>
<evidence type="ECO:0000256" key="2">
    <source>
        <dbReference type="SAM" id="Phobius"/>
    </source>
</evidence>
<dbReference type="PANTHER" id="PTHR32385:SF23">
    <property type="entry name" value="NUCLEOTIDE-DIPHOSPHO-SUGAR TRANSFERASE"/>
    <property type="match status" value="1"/>
</dbReference>
<keyword evidence="2" id="KW-0812">Transmembrane</keyword>
<proteinExistence type="predicted"/>
<evidence type="ECO:0000256" key="1">
    <source>
        <dbReference type="ARBA" id="ARBA00022679"/>
    </source>
</evidence>
<feature type="transmembrane region" description="Helical" evidence="2">
    <location>
        <begin position="319"/>
        <end position="339"/>
    </location>
</feature>
<keyword evidence="4" id="KW-1185">Reference proteome</keyword>
<dbReference type="AlphaFoldDB" id="A0AAE0BLM3"/>
<dbReference type="EMBL" id="LGRX02034294">
    <property type="protein sequence ID" value="KAK3238230.1"/>
    <property type="molecule type" value="Genomic_DNA"/>
</dbReference>
<sequence>MTRIPAVVHFTYPTSSTPSWPELVQKNIGTWRNLNGKHKIIVWDDAAALSFVKEFFPEFVDLYNSFQPIEKTNLFRYLVLYKLGGYYADTDVECLQSISSWTTNSQSLLAGSSSSQPNFIAGVEVALRSDYELAQNGLSKLQQFSQATFASSPEHSILTCVLDALRRTSNASSRGVLFRTQGDIIDTSGAGLFTRCVKAFLEERNSSFSLVQNGGQVGDLLVLGINGFGAFQHHSGSWNPPPKLNCDKSVCFDRHEAVVNGVLVRHHATGTWRLTANDTQYLGHLSSVQNSDSGFTPTAQGTAQDTYDSDSFIVQLLRYWLLIATVLACFGGGSLMKRLFGRKVTRFPMKLRVFAWLRNALVLMCIVTWLPRSRQGHDEVSALFLRAVGPTELELGEKAVLQLVWLNSGEDIWRGKSTGLKIRPTTSISPLAFHRKTSDSVTLPGEEYHTLLFVYFTKCPERTQAYQWSIVKGFMNRQYGEPSKGQTIHCIQTRLRSQALGLRGVTDGDRLHKGEERTIRAEFCNTGTRIWEPEEVGLHLLRGSDMALRKATSVPLPRAVGPGETVIFEFALAFEDACPRELSLQWRLKHIPQDDKLDPARKQKTWFGNSTASVSVHCEPPQEHAVILQVVDLPRMLDISKKLPQVRVVVQNTGTVSLHKGKHFLARRDGRSSRPRHLVPLPVEVLEPYGVVSFTVPVLPDLAQCSGSGDTQVLLEFQMVNKHDAWFGVASPRRHVPCRRIPCLDLTTSMRGSEFLLKRNAVLPIYHKPNMKIPNIIHQTWKDDNKCTANQRQWIQSWKSVHPHWLHVWWSDAELETVVSKYMPEIHRTYSAFPENIFRIDIARVVLLYLFGGVYADIDMEALKPLDPLLQQYDTFISTEPEAHSVLLNGQAATLCNAFMASRPYHDFWREFIFYMMRNNITWIENGKDAVDVTGPRALQSFMNGYTRERQTTVQVFPDEYFMPHISAFQVPKFKRMCKQKFMLSEVAVGTCTTLEKWGWVGKPVGKNTYATHHWTKSW</sequence>
<dbReference type="InterPro" id="IPR029044">
    <property type="entry name" value="Nucleotide-diphossugar_trans"/>
</dbReference>
<organism evidence="3 4">
    <name type="scientific">Cymbomonas tetramitiformis</name>
    <dbReference type="NCBI Taxonomy" id="36881"/>
    <lineage>
        <taxon>Eukaryota</taxon>
        <taxon>Viridiplantae</taxon>
        <taxon>Chlorophyta</taxon>
        <taxon>Pyramimonadophyceae</taxon>
        <taxon>Pyramimonadales</taxon>
        <taxon>Pyramimonadaceae</taxon>
        <taxon>Cymbomonas</taxon>
    </lineage>
</organism>
<keyword evidence="1" id="KW-0808">Transferase</keyword>
<dbReference type="GO" id="GO:0051999">
    <property type="term" value="P:mannosyl-inositol phosphorylceramide biosynthetic process"/>
    <property type="evidence" value="ECO:0007669"/>
    <property type="project" value="TreeGrafter"/>
</dbReference>
<feature type="transmembrane region" description="Helical" evidence="2">
    <location>
        <begin position="351"/>
        <end position="370"/>
    </location>
</feature>
<dbReference type="Pfam" id="PF04488">
    <property type="entry name" value="Gly_transf_sug"/>
    <property type="match status" value="2"/>
</dbReference>
<reference evidence="3 4" key="1">
    <citation type="journal article" date="2015" name="Genome Biol. Evol.">
        <title>Comparative Genomics of a Bacterivorous Green Alga Reveals Evolutionary Causalities and Consequences of Phago-Mixotrophic Mode of Nutrition.</title>
        <authorList>
            <person name="Burns J.A."/>
            <person name="Paasch A."/>
            <person name="Narechania A."/>
            <person name="Kim E."/>
        </authorList>
    </citation>
    <scope>NUCLEOTIDE SEQUENCE [LARGE SCALE GENOMIC DNA]</scope>
    <source>
        <strain evidence="3 4">PLY_AMNH</strain>
    </source>
</reference>
<evidence type="ECO:0000313" key="3">
    <source>
        <dbReference type="EMBL" id="KAK3238230.1"/>
    </source>
</evidence>
<keyword evidence="2" id="KW-0472">Membrane</keyword>
<gene>
    <name evidence="3" type="ORF">CYMTET_51746</name>
</gene>
<comment type="caution">
    <text evidence="3">The sequence shown here is derived from an EMBL/GenBank/DDBJ whole genome shotgun (WGS) entry which is preliminary data.</text>
</comment>
<dbReference type="Gene3D" id="3.90.550.20">
    <property type="match status" value="2"/>
</dbReference>
<protein>
    <submittedName>
        <fullName evidence="3">Uncharacterized protein</fullName>
    </submittedName>
</protein>